<keyword evidence="5" id="KW-0547">Nucleotide-binding</keyword>
<dbReference type="CDD" id="cd03257">
    <property type="entry name" value="ABC_NikE_OppD_transporters"/>
    <property type="match status" value="1"/>
</dbReference>
<evidence type="ECO:0000256" key="4">
    <source>
        <dbReference type="ARBA" id="ARBA00022475"/>
    </source>
</evidence>
<dbReference type="PANTHER" id="PTHR43297">
    <property type="entry name" value="OLIGOPEPTIDE TRANSPORT ATP-BINDING PROTEIN APPD"/>
    <property type="match status" value="1"/>
</dbReference>
<keyword evidence="6 9" id="KW-0067">ATP-binding</keyword>
<dbReference type="RefSeq" id="WP_379899659.1">
    <property type="nucleotide sequence ID" value="NZ_JBHRTR010000023.1"/>
</dbReference>
<dbReference type="SUPFAM" id="SSF52540">
    <property type="entry name" value="P-loop containing nucleoside triphosphate hydrolases"/>
    <property type="match status" value="1"/>
</dbReference>
<dbReference type="Pfam" id="PF08352">
    <property type="entry name" value="oligo_HPY"/>
    <property type="match status" value="1"/>
</dbReference>
<dbReference type="InterPro" id="IPR027417">
    <property type="entry name" value="P-loop_NTPase"/>
</dbReference>
<accession>A0ABV7KZ59</accession>
<organism evidence="9 10">
    <name type="scientific">Marinibaculum pumilum</name>
    <dbReference type="NCBI Taxonomy" id="1766165"/>
    <lineage>
        <taxon>Bacteria</taxon>
        <taxon>Pseudomonadati</taxon>
        <taxon>Pseudomonadota</taxon>
        <taxon>Alphaproteobacteria</taxon>
        <taxon>Rhodospirillales</taxon>
        <taxon>Rhodospirillaceae</taxon>
        <taxon>Marinibaculum</taxon>
    </lineage>
</organism>
<comment type="caution">
    <text evidence="9">The sequence shown here is derived from an EMBL/GenBank/DDBJ whole genome shotgun (WGS) entry which is preliminary data.</text>
</comment>
<dbReference type="PROSITE" id="PS50893">
    <property type="entry name" value="ABC_TRANSPORTER_2"/>
    <property type="match status" value="1"/>
</dbReference>
<evidence type="ECO:0000256" key="1">
    <source>
        <dbReference type="ARBA" id="ARBA00004417"/>
    </source>
</evidence>
<comment type="subcellular location">
    <subcellularLocation>
        <location evidence="1">Cell inner membrane</location>
        <topology evidence="1">Peripheral membrane protein</topology>
    </subcellularLocation>
</comment>
<proteinExistence type="inferred from homology"/>
<evidence type="ECO:0000256" key="2">
    <source>
        <dbReference type="ARBA" id="ARBA00005417"/>
    </source>
</evidence>
<gene>
    <name evidence="9" type="ORF">ACFOGJ_09600</name>
</gene>
<dbReference type="Pfam" id="PF00005">
    <property type="entry name" value="ABC_tran"/>
    <property type="match status" value="1"/>
</dbReference>
<evidence type="ECO:0000313" key="9">
    <source>
        <dbReference type="EMBL" id="MFC3227484.1"/>
    </source>
</evidence>
<dbReference type="Gene3D" id="3.40.50.300">
    <property type="entry name" value="P-loop containing nucleotide triphosphate hydrolases"/>
    <property type="match status" value="1"/>
</dbReference>
<keyword evidence="4" id="KW-1003">Cell membrane</keyword>
<evidence type="ECO:0000313" key="10">
    <source>
        <dbReference type="Proteomes" id="UP001595528"/>
    </source>
</evidence>
<dbReference type="EMBL" id="JBHRTR010000023">
    <property type="protein sequence ID" value="MFC3227484.1"/>
    <property type="molecule type" value="Genomic_DNA"/>
</dbReference>
<keyword evidence="10" id="KW-1185">Reference proteome</keyword>
<evidence type="ECO:0000256" key="3">
    <source>
        <dbReference type="ARBA" id="ARBA00022448"/>
    </source>
</evidence>
<protein>
    <submittedName>
        <fullName evidence="9">ABC transporter ATP-binding protein</fullName>
    </submittedName>
</protein>
<dbReference type="GO" id="GO:0005524">
    <property type="term" value="F:ATP binding"/>
    <property type="evidence" value="ECO:0007669"/>
    <property type="project" value="UniProtKB-KW"/>
</dbReference>
<dbReference type="SMART" id="SM00382">
    <property type="entry name" value="AAA"/>
    <property type="match status" value="1"/>
</dbReference>
<keyword evidence="7" id="KW-0472">Membrane</keyword>
<dbReference type="NCBIfam" id="TIGR01727">
    <property type="entry name" value="oligo_HPY"/>
    <property type="match status" value="1"/>
</dbReference>
<dbReference type="InterPro" id="IPR003439">
    <property type="entry name" value="ABC_transporter-like_ATP-bd"/>
</dbReference>
<dbReference type="PANTHER" id="PTHR43297:SF2">
    <property type="entry name" value="DIPEPTIDE TRANSPORT ATP-BINDING PROTEIN DPPD"/>
    <property type="match status" value="1"/>
</dbReference>
<keyword evidence="3" id="KW-0813">Transport</keyword>
<evidence type="ECO:0000256" key="5">
    <source>
        <dbReference type="ARBA" id="ARBA00022741"/>
    </source>
</evidence>
<dbReference type="InterPro" id="IPR050388">
    <property type="entry name" value="ABC_Ni/Peptide_Import"/>
</dbReference>
<name>A0ABV7KZ59_9PROT</name>
<dbReference type="InterPro" id="IPR013563">
    <property type="entry name" value="Oligopep_ABC_C"/>
</dbReference>
<evidence type="ECO:0000256" key="6">
    <source>
        <dbReference type="ARBA" id="ARBA00022840"/>
    </source>
</evidence>
<evidence type="ECO:0000259" key="8">
    <source>
        <dbReference type="PROSITE" id="PS50893"/>
    </source>
</evidence>
<sequence>MSAAPLLEVADLNVRLAVPHGRLHVVNNVDLQVGRGETLCLVGESGCGKSMVALSLMRLLPRVAGWSAGHLRLDGQDLSVLDDRAFAAIPGNRIAMIFQDPMTAFNPVMPLGEQLFEGFLRHRRGDRRQAREKALHLLDRLNVPAAARRLKQYPHELSGGLRQRMMIAMALMCDPALVIADEPTTALDVTIQALTLRLLAELQREMDLGLILVTHDLGLVSRMADRVAVMYAGQIVETADRRSLFAEPRHPYTRGLIDCVPVPGRHRAGGRLGTIEGSVPMMLEGVPGCRFANRCAFVRGACRAQAPPVRQAGGRSWRCIWEGLPASEDALQGAS</sequence>
<reference evidence="10" key="1">
    <citation type="journal article" date="2019" name="Int. J. Syst. Evol. Microbiol.">
        <title>The Global Catalogue of Microorganisms (GCM) 10K type strain sequencing project: providing services to taxonomists for standard genome sequencing and annotation.</title>
        <authorList>
            <consortium name="The Broad Institute Genomics Platform"/>
            <consortium name="The Broad Institute Genome Sequencing Center for Infectious Disease"/>
            <person name="Wu L."/>
            <person name="Ma J."/>
        </authorList>
    </citation>
    <scope>NUCLEOTIDE SEQUENCE [LARGE SCALE GENOMIC DNA]</scope>
    <source>
        <strain evidence="10">KCTC 42964</strain>
    </source>
</reference>
<evidence type="ECO:0000256" key="7">
    <source>
        <dbReference type="ARBA" id="ARBA00023136"/>
    </source>
</evidence>
<comment type="similarity">
    <text evidence="2">Belongs to the ABC transporter superfamily.</text>
</comment>
<feature type="domain" description="ABC transporter" evidence="8">
    <location>
        <begin position="7"/>
        <end position="257"/>
    </location>
</feature>
<dbReference type="Proteomes" id="UP001595528">
    <property type="component" value="Unassembled WGS sequence"/>
</dbReference>
<dbReference type="InterPro" id="IPR003593">
    <property type="entry name" value="AAA+_ATPase"/>
</dbReference>